<evidence type="ECO:0000259" key="2">
    <source>
        <dbReference type="SMART" id="SM00226"/>
    </source>
</evidence>
<comment type="caution">
    <text evidence="3">The sequence shown here is derived from an EMBL/GenBank/DDBJ whole genome shotgun (WGS) entry which is preliminary data.</text>
</comment>
<evidence type="ECO:0000256" key="1">
    <source>
        <dbReference type="ARBA" id="ARBA00022849"/>
    </source>
</evidence>
<dbReference type="EMBL" id="NHMK01000006">
    <property type="protein sequence ID" value="OWL98585.1"/>
    <property type="molecule type" value="Genomic_DNA"/>
</dbReference>
<evidence type="ECO:0000313" key="4">
    <source>
        <dbReference type="Proteomes" id="UP000197208"/>
    </source>
</evidence>
<dbReference type="RefSeq" id="WP_088246862.1">
    <property type="nucleotide sequence ID" value="NZ_BNAM01000007.1"/>
</dbReference>
<organism evidence="3 4">
    <name type="scientific">Deinococcus indicus</name>
    <dbReference type="NCBI Taxonomy" id="223556"/>
    <lineage>
        <taxon>Bacteria</taxon>
        <taxon>Thermotogati</taxon>
        <taxon>Deinococcota</taxon>
        <taxon>Deinococci</taxon>
        <taxon>Deinococcales</taxon>
        <taxon>Deinococcaceae</taxon>
        <taxon>Deinococcus</taxon>
    </lineage>
</organism>
<keyword evidence="5 6" id="KW-0002">3D-structure</keyword>
<dbReference type="CDD" id="cd16345">
    <property type="entry name" value="LMWP_ArsC"/>
    <property type="match status" value="1"/>
</dbReference>
<reference evidence="5 6" key="2">
    <citation type="journal article" date="2023" name="Front. Microbiol.">
        <title>Unraveling the multifaceted resilience of arsenic resistant bacterium &lt;i&gt;Deinococcus indicus&lt;/i&gt;.</title>
        <authorList>
            <person name="Gouveia A.G."/>
            <person name="Salgueiro B.A."/>
            <person name="Ranmar D.O."/>
            <person name="Antunes W.D.T."/>
            <person name="Kirchweger P."/>
            <person name="Golani O."/>
            <person name="Wolf S.G."/>
            <person name="Elbaum M."/>
            <person name="Matias P.M."/>
            <person name="Romao C.V."/>
        </authorList>
    </citation>
    <scope>X-RAY CRYSTALLOGRAPHY (1.50 ANGSTROMS)</scope>
    <scope>DISULFIDE BONDS</scope>
</reference>
<dbReference type="Proteomes" id="UP000197208">
    <property type="component" value="Unassembled WGS sequence"/>
</dbReference>
<reference evidence="3 4" key="1">
    <citation type="submission" date="2017-05" db="EMBL/GenBank/DDBJ databases">
        <title>De novo genome assembly of Deniococcus indicus strain DR1.</title>
        <authorList>
            <person name="Chauhan D."/>
            <person name="Yennamalli R.M."/>
            <person name="Priyadarshini R."/>
        </authorList>
    </citation>
    <scope>NUCLEOTIDE SEQUENCE [LARGE SCALE GENOMIC DNA]</scope>
    <source>
        <strain evidence="3 4">DR1</strain>
    </source>
</reference>
<feature type="domain" description="Phosphotyrosine protein phosphatase I" evidence="2">
    <location>
        <begin position="9"/>
        <end position="142"/>
    </location>
</feature>
<dbReference type="AlphaFoldDB" id="A0A246BSD0"/>
<name>A0A246BSD0_9DEIO</name>
<dbReference type="Pfam" id="PF01451">
    <property type="entry name" value="LMWPc"/>
    <property type="match status" value="1"/>
</dbReference>
<dbReference type="InterPro" id="IPR036196">
    <property type="entry name" value="Ptyr_pPase_sf"/>
</dbReference>
<dbReference type="PDB" id="8P5N">
    <property type="method" value="X-ray"/>
    <property type="resolution" value="1.50 A"/>
    <property type="chains" value="A/B=1-144"/>
</dbReference>
<feature type="disulfide bond" evidence="5">
    <location>
        <begin position="87"/>
        <end position="94"/>
    </location>
</feature>
<evidence type="ECO:0000313" key="3">
    <source>
        <dbReference type="EMBL" id="OWL98585.1"/>
    </source>
</evidence>
<evidence type="ECO:0007829" key="6">
    <source>
        <dbReference type="PDB" id="8P6M"/>
    </source>
</evidence>
<sequence>MNTVESRPVSVLFLCTGNTARSQLAQVLLEHHGGGRYAVTSAGLEPGSVNPLTVQVLQESGLPTGHLQAKGVRPLIAEHFTYVITVCDRAEANCPIFPNATYRLHWPFEDPAAATGSEEERLAVFRHVRDEIDARIQAWVAARV</sequence>
<dbReference type="Gene3D" id="3.40.50.2300">
    <property type="match status" value="1"/>
</dbReference>
<dbReference type="GO" id="GO:0046685">
    <property type="term" value="P:response to arsenic-containing substance"/>
    <property type="evidence" value="ECO:0007669"/>
    <property type="project" value="UniProtKB-KW"/>
</dbReference>
<keyword evidence="4" id="KW-1185">Reference proteome</keyword>
<evidence type="ECO:0007829" key="5">
    <source>
        <dbReference type="PDB" id="8P5N"/>
    </source>
</evidence>
<dbReference type="SUPFAM" id="SSF52788">
    <property type="entry name" value="Phosphotyrosine protein phosphatases I"/>
    <property type="match status" value="1"/>
</dbReference>
<accession>A0A246BSD0</accession>
<protein>
    <submittedName>
        <fullName evidence="3">Low molecular weight phosphatase family protein</fullName>
    </submittedName>
</protein>
<keyword evidence="1" id="KW-0059">Arsenical resistance</keyword>
<dbReference type="SMART" id="SM00226">
    <property type="entry name" value="LMWPc"/>
    <property type="match status" value="1"/>
</dbReference>
<gene>
    <name evidence="3" type="ORF">CBQ26_01585</name>
</gene>
<dbReference type="PANTHER" id="PTHR43428">
    <property type="entry name" value="ARSENATE REDUCTASE"/>
    <property type="match status" value="1"/>
</dbReference>
<proteinExistence type="evidence at protein level"/>
<dbReference type="PANTHER" id="PTHR43428:SF1">
    <property type="entry name" value="ARSENATE REDUCTASE"/>
    <property type="match status" value="1"/>
</dbReference>
<dbReference type="PDB" id="8P6M">
    <property type="method" value="X-ray"/>
    <property type="resolution" value="1.65 A"/>
    <property type="chains" value="A/B=1-144"/>
</dbReference>
<dbReference type="InterPro" id="IPR023485">
    <property type="entry name" value="Ptyr_pPase"/>
</dbReference>
<dbReference type="SMR" id="A0A246BSD0"/>
<dbReference type="OrthoDB" id="9784339at2"/>